<dbReference type="CDD" id="cd09271">
    <property type="entry name" value="RNase_H2-C"/>
    <property type="match status" value="1"/>
</dbReference>
<accession>A0A8X7XL84</accession>
<dbReference type="GO" id="GO:0032299">
    <property type="term" value="C:ribonuclease H2 complex"/>
    <property type="evidence" value="ECO:0007669"/>
    <property type="project" value="InterPro"/>
</dbReference>
<dbReference type="Pfam" id="PF08615">
    <property type="entry name" value="RNase_H2_suC"/>
    <property type="match status" value="1"/>
</dbReference>
<evidence type="ECO:0000313" key="1">
    <source>
        <dbReference type="EMBL" id="KAG2469285.1"/>
    </source>
</evidence>
<name>A0A8X7XL84_POLSE</name>
<dbReference type="InterPro" id="IPR013924">
    <property type="entry name" value="RNase_H2_suC"/>
</dbReference>
<feature type="non-terminal residue" evidence="1">
    <location>
        <position position="1"/>
    </location>
</feature>
<dbReference type="Proteomes" id="UP000886611">
    <property type="component" value="Unassembled WGS sequence"/>
</dbReference>
<gene>
    <name evidence="1" type="primary">Rnaseh2c</name>
    <name evidence="1" type="ORF">GTO96_0004546</name>
</gene>
<dbReference type="PANTHER" id="PTHR47063">
    <property type="entry name" value="RIBONUCLEASE H2 SUBUNIT C"/>
    <property type="match status" value="1"/>
</dbReference>
<reference evidence="1 2" key="1">
    <citation type="journal article" date="2021" name="Cell">
        <title>Tracing the genetic footprints of vertebrate landing in non-teleost ray-finned fishes.</title>
        <authorList>
            <person name="Bi X."/>
            <person name="Wang K."/>
            <person name="Yang L."/>
            <person name="Pan H."/>
            <person name="Jiang H."/>
            <person name="Wei Q."/>
            <person name="Fang M."/>
            <person name="Yu H."/>
            <person name="Zhu C."/>
            <person name="Cai Y."/>
            <person name="He Y."/>
            <person name="Gan X."/>
            <person name="Zeng H."/>
            <person name="Yu D."/>
            <person name="Zhu Y."/>
            <person name="Jiang H."/>
            <person name="Qiu Q."/>
            <person name="Yang H."/>
            <person name="Zhang Y.E."/>
            <person name="Wang W."/>
            <person name="Zhu M."/>
            <person name="He S."/>
            <person name="Zhang G."/>
        </authorList>
    </citation>
    <scope>NUCLEOTIDE SEQUENCE [LARGE SCALE GENOMIC DNA]</scope>
    <source>
        <strain evidence="1">Bchr_013</strain>
    </source>
</reference>
<dbReference type="AlphaFoldDB" id="A0A8X7XL84"/>
<dbReference type="InterPro" id="IPR052863">
    <property type="entry name" value="RNase_H2_subunit_C"/>
</dbReference>
<dbReference type="GO" id="GO:0006401">
    <property type="term" value="P:RNA catabolic process"/>
    <property type="evidence" value="ECO:0007669"/>
    <property type="project" value="InterPro"/>
</dbReference>
<sequence length="177" mass="20305">MVRTGQEFSDKIYCRVIALKKERSQVSTEVFLKTQPVQKGLRMSESRVTTLKLSTLSQAEKHPVHFLPCEIEHNREANVDRYFTPAINKNKSEMTVSFRGRGLKGQEISLPQGYTGLVLKEDHRPISDEEDRTLRVKSTFTSLTYWNLETQPTTDDTIVMAMNWPDIAEAVIFLKLA</sequence>
<dbReference type="PANTHER" id="PTHR47063:SF1">
    <property type="entry name" value="RIBONUCLEASE H2 SUBUNIT C"/>
    <property type="match status" value="1"/>
</dbReference>
<feature type="non-terminal residue" evidence="1">
    <location>
        <position position="177"/>
    </location>
</feature>
<proteinExistence type="predicted"/>
<evidence type="ECO:0000313" key="2">
    <source>
        <dbReference type="Proteomes" id="UP000886611"/>
    </source>
</evidence>
<dbReference type="Gene3D" id="2.40.128.680">
    <property type="match status" value="1"/>
</dbReference>
<keyword evidence="2" id="KW-1185">Reference proteome</keyword>
<dbReference type="EMBL" id="JAATIS010000220">
    <property type="protein sequence ID" value="KAG2469285.1"/>
    <property type="molecule type" value="Genomic_DNA"/>
</dbReference>
<protein>
    <submittedName>
        <fullName evidence="1">RNH2C Ribonuclease</fullName>
    </submittedName>
</protein>
<comment type="caution">
    <text evidence="1">The sequence shown here is derived from an EMBL/GenBank/DDBJ whole genome shotgun (WGS) entry which is preliminary data.</text>
</comment>
<organism evidence="1 2">
    <name type="scientific">Polypterus senegalus</name>
    <name type="common">Senegal bichir</name>
    <dbReference type="NCBI Taxonomy" id="55291"/>
    <lineage>
        <taxon>Eukaryota</taxon>
        <taxon>Metazoa</taxon>
        <taxon>Chordata</taxon>
        <taxon>Craniata</taxon>
        <taxon>Vertebrata</taxon>
        <taxon>Euteleostomi</taxon>
        <taxon>Actinopterygii</taxon>
        <taxon>Polypteriformes</taxon>
        <taxon>Polypteridae</taxon>
        <taxon>Polypterus</taxon>
    </lineage>
</organism>